<dbReference type="Gene3D" id="3.40.190.10">
    <property type="entry name" value="Periplasmic binding protein-like II"/>
    <property type="match status" value="2"/>
</dbReference>
<dbReference type="OrthoDB" id="8892982at2"/>
<dbReference type="EMBL" id="VJZA01000006">
    <property type="protein sequence ID" value="TVT24457.1"/>
    <property type="molecule type" value="Genomic_DNA"/>
</dbReference>
<protein>
    <submittedName>
        <fullName evidence="6">ABC transporter substrate-binding protein</fullName>
    </submittedName>
</protein>
<comment type="caution">
    <text evidence="6">The sequence shown here is derived from an EMBL/GenBank/DDBJ whole genome shotgun (WGS) entry which is preliminary data.</text>
</comment>
<feature type="domain" description="Solute-binding protein family 3/N-terminal" evidence="5">
    <location>
        <begin position="56"/>
        <end position="286"/>
    </location>
</feature>
<dbReference type="AlphaFoldDB" id="A0A558AJL2"/>
<dbReference type="Proteomes" id="UP000318578">
    <property type="component" value="Unassembled WGS sequence"/>
</dbReference>
<comment type="similarity">
    <text evidence="2">Belongs to the bacterial solute-binding protein SsuA/TauA family.</text>
</comment>
<evidence type="ECO:0000259" key="5">
    <source>
        <dbReference type="SMART" id="SM00062"/>
    </source>
</evidence>
<dbReference type="PANTHER" id="PTHR30024">
    <property type="entry name" value="ALIPHATIC SULFONATES-BINDING PROTEIN-RELATED"/>
    <property type="match status" value="1"/>
</dbReference>
<evidence type="ECO:0000313" key="7">
    <source>
        <dbReference type="Proteomes" id="UP000318578"/>
    </source>
</evidence>
<organism evidence="6 7">
    <name type="scientific">Amycolatopsis acidiphila</name>
    <dbReference type="NCBI Taxonomy" id="715473"/>
    <lineage>
        <taxon>Bacteria</taxon>
        <taxon>Bacillati</taxon>
        <taxon>Actinomycetota</taxon>
        <taxon>Actinomycetes</taxon>
        <taxon>Pseudonocardiales</taxon>
        <taxon>Pseudonocardiaceae</taxon>
        <taxon>Amycolatopsis</taxon>
    </lineage>
</organism>
<dbReference type="GO" id="GO:0042918">
    <property type="term" value="P:alkanesulfonate transmembrane transport"/>
    <property type="evidence" value="ECO:0007669"/>
    <property type="project" value="TreeGrafter"/>
</dbReference>
<dbReference type="CDD" id="cd01008">
    <property type="entry name" value="PBP2_NrtA_SsuA_CpmA_like"/>
    <property type="match status" value="1"/>
</dbReference>
<reference evidence="6 7" key="1">
    <citation type="submission" date="2019-07" db="EMBL/GenBank/DDBJ databases">
        <title>New species of Amycolatopsis and Streptomyces.</title>
        <authorList>
            <person name="Duangmal K."/>
            <person name="Teo W.F.A."/>
            <person name="Lipun K."/>
        </authorList>
    </citation>
    <scope>NUCLEOTIDE SEQUENCE [LARGE SCALE GENOMIC DNA]</scope>
    <source>
        <strain evidence="6 7">JCM 30562</strain>
    </source>
</reference>
<feature type="chain" id="PRO_5039561057" evidence="4">
    <location>
        <begin position="31"/>
        <end position="341"/>
    </location>
</feature>
<dbReference type="PANTHER" id="PTHR30024:SF47">
    <property type="entry name" value="TAURINE-BINDING PERIPLASMIC PROTEIN"/>
    <property type="match status" value="1"/>
</dbReference>
<dbReference type="SUPFAM" id="SSF53850">
    <property type="entry name" value="Periplasmic binding protein-like II"/>
    <property type="match status" value="1"/>
</dbReference>
<evidence type="ECO:0000256" key="2">
    <source>
        <dbReference type="ARBA" id="ARBA00010742"/>
    </source>
</evidence>
<name>A0A558AJL2_9PSEU</name>
<gene>
    <name evidence="6" type="ORF">FNH06_05645</name>
</gene>
<feature type="signal peptide" evidence="4">
    <location>
        <begin position="1"/>
        <end position="30"/>
    </location>
</feature>
<comment type="subcellular location">
    <subcellularLocation>
        <location evidence="1">Periplasm</location>
    </subcellularLocation>
</comment>
<dbReference type="Pfam" id="PF09084">
    <property type="entry name" value="NMT1"/>
    <property type="match status" value="1"/>
</dbReference>
<accession>A0A558AJL2</accession>
<sequence>MSIDVSNATRRRFLRLALGATVAAPLAASAGCSALNGSSSSDSTSGTNNAGLEKTKLTVGILTGQQGVSTKLAEKYGYFSQQGLEVTSKMFASGPAAFPALLNGELDFAVTNYVSFFQAIAQKTLQAKVVVDVDQLGENSLVVIAKPNSGIQEPKDLVGKKVSIHQAGSIAEVLLRATLKDHDVDPNRVELQTVKFPDIPAALASGQLDAGVELEPYITQAERTQGAQPVLKIVTGSTANITSAGFVALDSFIQKNPKTVAAFQKAMVPAQTAAADRSKLLEVLPDLTGVDKDTASLLNIDVFPTSVSAAQLQRVVTLMQNYGGLSAQLDASQYMVATPQV</sequence>
<dbReference type="GO" id="GO:0042597">
    <property type="term" value="C:periplasmic space"/>
    <property type="evidence" value="ECO:0007669"/>
    <property type="project" value="UniProtKB-SubCell"/>
</dbReference>
<keyword evidence="7" id="KW-1185">Reference proteome</keyword>
<dbReference type="InterPro" id="IPR001638">
    <property type="entry name" value="Solute-binding_3/MltF_N"/>
</dbReference>
<proteinExistence type="inferred from homology"/>
<evidence type="ECO:0000256" key="3">
    <source>
        <dbReference type="ARBA" id="ARBA00022729"/>
    </source>
</evidence>
<dbReference type="InterPro" id="IPR006311">
    <property type="entry name" value="TAT_signal"/>
</dbReference>
<evidence type="ECO:0000313" key="6">
    <source>
        <dbReference type="EMBL" id="TVT24457.1"/>
    </source>
</evidence>
<dbReference type="InterPro" id="IPR015168">
    <property type="entry name" value="SsuA/THI5"/>
</dbReference>
<dbReference type="PROSITE" id="PS51318">
    <property type="entry name" value="TAT"/>
    <property type="match status" value="1"/>
</dbReference>
<evidence type="ECO:0000256" key="1">
    <source>
        <dbReference type="ARBA" id="ARBA00004418"/>
    </source>
</evidence>
<dbReference type="SMART" id="SM00062">
    <property type="entry name" value="PBPb"/>
    <property type="match status" value="1"/>
</dbReference>
<evidence type="ECO:0000256" key="4">
    <source>
        <dbReference type="SAM" id="SignalP"/>
    </source>
</evidence>
<keyword evidence="3 4" id="KW-0732">Signal</keyword>